<reference evidence="1 2" key="1">
    <citation type="submission" date="2021-02" db="EMBL/GenBank/DDBJ databases">
        <authorList>
            <person name="Han P."/>
        </authorList>
    </citation>
    <scope>NUCLEOTIDE SEQUENCE [LARGE SCALE GENOMIC DNA]</scope>
    <source>
        <strain evidence="1">Candidatus Nitrospira sp. ZN2</strain>
    </source>
</reference>
<name>A0ABM8RU31_9BACT</name>
<dbReference type="Proteomes" id="UP000675880">
    <property type="component" value="Unassembled WGS sequence"/>
</dbReference>
<keyword evidence="2" id="KW-1185">Reference proteome</keyword>
<organism evidence="1 2">
    <name type="scientific">Nitrospira defluvii</name>
    <dbReference type="NCBI Taxonomy" id="330214"/>
    <lineage>
        <taxon>Bacteria</taxon>
        <taxon>Pseudomonadati</taxon>
        <taxon>Nitrospirota</taxon>
        <taxon>Nitrospiria</taxon>
        <taxon>Nitrospirales</taxon>
        <taxon>Nitrospiraceae</taxon>
        <taxon>Nitrospira</taxon>
    </lineage>
</organism>
<proteinExistence type="predicted"/>
<evidence type="ECO:0000313" key="2">
    <source>
        <dbReference type="Proteomes" id="UP000675880"/>
    </source>
</evidence>
<evidence type="ECO:0000313" key="1">
    <source>
        <dbReference type="EMBL" id="CAE6771859.1"/>
    </source>
</evidence>
<sequence>MGPELIRSELIKRLHQAAAGCSAMVYVLGNFIATHGKYAIEVLAINDVWVTLTDEQS</sequence>
<comment type="caution">
    <text evidence="1">The sequence shown here is derived from an EMBL/GenBank/DDBJ whole genome shotgun (WGS) entry which is preliminary data.</text>
</comment>
<dbReference type="RefSeq" id="WP_213043160.1">
    <property type="nucleotide sequence ID" value="NZ_CAJNBJ010000017.1"/>
</dbReference>
<protein>
    <submittedName>
        <fullName evidence="1">Uncharacterized protein</fullName>
    </submittedName>
</protein>
<accession>A0ABM8RU31</accession>
<gene>
    <name evidence="1" type="ORF">NSPZN2_40326</name>
</gene>
<dbReference type="EMBL" id="CAJNBJ010000017">
    <property type="protein sequence ID" value="CAE6771859.1"/>
    <property type="molecule type" value="Genomic_DNA"/>
</dbReference>